<feature type="domain" description="Glycoside hydrolase family 5" evidence="5">
    <location>
        <begin position="4"/>
        <end position="225"/>
    </location>
</feature>
<evidence type="ECO:0000256" key="3">
    <source>
        <dbReference type="ARBA" id="ARBA00022801"/>
    </source>
</evidence>
<dbReference type="InterPro" id="IPR001547">
    <property type="entry name" value="Glyco_hydro_5"/>
</dbReference>
<evidence type="ECO:0000313" key="6">
    <source>
        <dbReference type="EMBL" id="GAH07389.1"/>
    </source>
</evidence>
<evidence type="ECO:0000259" key="5">
    <source>
        <dbReference type="Pfam" id="PF26410"/>
    </source>
</evidence>
<dbReference type="SUPFAM" id="SSF51445">
    <property type="entry name" value="(Trans)glycosidases"/>
    <property type="match status" value="1"/>
</dbReference>
<dbReference type="GO" id="GO:0016985">
    <property type="term" value="F:mannan endo-1,4-beta-mannosidase activity"/>
    <property type="evidence" value="ECO:0007669"/>
    <property type="project" value="TreeGrafter"/>
</dbReference>
<comment type="caution">
    <text evidence="6">The sequence shown here is derived from an EMBL/GenBank/DDBJ whole genome shotgun (WGS) entry which is preliminary data.</text>
</comment>
<dbReference type="PANTHER" id="PTHR31451:SF40">
    <property type="entry name" value="GLYCOSIDE HYDROLASE FAMILY 5 DOMAIN-CONTAINING PROTEIN"/>
    <property type="match status" value="1"/>
</dbReference>
<protein>
    <recommendedName>
        <fullName evidence="2">mannan endo-1,4-beta-mannosidase</fullName>
        <ecNumber evidence="2">3.2.1.78</ecNumber>
    </recommendedName>
</protein>
<reference evidence="6" key="1">
    <citation type="journal article" date="2014" name="Front. Microbiol.">
        <title>High frequency of phylogenetically diverse reductive dehalogenase-homologous genes in deep subseafloor sedimentary metagenomes.</title>
        <authorList>
            <person name="Kawai M."/>
            <person name="Futagami T."/>
            <person name="Toyoda A."/>
            <person name="Takaki Y."/>
            <person name="Nishi S."/>
            <person name="Hori S."/>
            <person name="Arai W."/>
            <person name="Tsubouchi T."/>
            <person name="Morono Y."/>
            <person name="Uchiyama I."/>
            <person name="Ito T."/>
            <person name="Fujiyama A."/>
            <person name="Inagaki F."/>
            <person name="Takami H."/>
        </authorList>
    </citation>
    <scope>NUCLEOTIDE SEQUENCE</scope>
    <source>
        <strain evidence="6">Expedition CK06-06</strain>
    </source>
</reference>
<keyword evidence="4" id="KW-0326">Glycosidase</keyword>
<comment type="catalytic activity">
    <reaction evidence="1">
        <text>Random hydrolysis of (1-&gt;4)-beta-D-mannosidic linkages in mannans, galactomannans and glucomannans.</text>
        <dbReference type="EC" id="3.2.1.78"/>
    </reaction>
</comment>
<dbReference type="EC" id="3.2.1.78" evidence="2"/>
<dbReference type="InterPro" id="IPR045053">
    <property type="entry name" value="MAN-like"/>
</dbReference>
<evidence type="ECO:0000256" key="1">
    <source>
        <dbReference type="ARBA" id="ARBA00001678"/>
    </source>
</evidence>
<dbReference type="EMBL" id="BART01030795">
    <property type="protein sequence ID" value="GAH07389.1"/>
    <property type="molecule type" value="Genomic_DNA"/>
</dbReference>
<accession>X1DQY1</accession>
<feature type="non-terminal residue" evidence="6">
    <location>
        <position position="1"/>
    </location>
</feature>
<evidence type="ECO:0000256" key="4">
    <source>
        <dbReference type="ARBA" id="ARBA00023295"/>
    </source>
</evidence>
<keyword evidence="3" id="KW-0378">Hydrolase</keyword>
<dbReference type="AlphaFoldDB" id="X1DQY1"/>
<name>X1DQY1_9ZZZZ</name>
<dbReference type="Pfam" id="PF26410">
    <property type="entry name" value="GH5_mannosidase"/>
    <property type="match status" value="1"/>
</dbReference>
<proteinExistence type="predicted"/>
<dbReference type="Gene3D" id="3.20.20.80">
    <property type="entry name" value="Glycosidases"/>
    <property type="match status" value="1"/>
</dbReference>
<organism evidence="6">
    <name type="scientific">marine sediment metagenome</name>
    <dbReference type="NCBI Taxonomy" id="412755"/>
    <lineage>
        <taxon>unclassified sequences</taxon>
        <taxon>metagenomes</taxon>
        <taxon>ecological metagenomes</taxon>
    </lineage>
</organism>
<gene>
    <name evidence="6" type="ORF">S01H4_53648</name>
</gene>
<dbReference type="InterPro" id="IPR017853">
    <property type="entry name" value="GH"/>
</dbReference>
<feature type="non-terminal residue" evidence="6">
    <location>
        <position position="260"/>
    </location>
</feature>
<evidence type="ECO:0000256" key="2">
    <source>
        <dbReference type="ARBA" id="ARBA00012706"/>
    </source>
</evidence>
<sequence length="260" mass="29415">GWNEEDAFNDWIDDAAAHFKSVDPNHLVTVGTWGSLASWGTNLTLNHDGPDIDYTTIHIWPENFGQFDPNVLEEQLQGEYDDAKAWALNYFTVEAGKSFDLNKPMVLEEFNLGRDVGSLNGRYDPASETIWREKFLTDMYAAVHASALIGGPAAGDQFWAWGGEGRPSDFIKYTYPGPPGPLDWMPGDPWIGDPMHEPQGWYSVYDIDVSTLTVISDHAAEMKALSSNQELTHDDFYSNTNCRQWFKDHIDKILNRENTF</sequence>
<dbReference type="PANTHER" id="PTHR31451">
    <property type="match status" value="1"/>
</dbReference>